<feature type="coiled-coil region" evidence="5">
    <location>
        <begin position="481"/>
        <end position="515"/>
    </location>
</feature>
<organism evidence="8 9">
    <name type="scientific">Acrobeloides nanus</name>
    <dbReference type="NCBI Taxonomy" id="290746"/>
    <lineage>
        <taxon>Eukaryota</taxon>
        <taxon>Metazoa</taxon>
        <taxon>Ecdysozoa</taxon>
        <taxon>Nematoda</taxon>
        <taxon>Chromadorea</taxon>
        <taxon>Rhabditida</taxon>
        <taxon>Tylenchina</taxon>
        <taxon>Cephalobomorpha</taxon>
        <taxon>Cephaloboidea</taxon>
        <taxon>Cephalobidae</taxon>
        <taxon>Acrobeloides</taxon>
    </lineage>
</organism>
<evidence type="ECO:0000256" key="1">
    <source>
        <dbReference type="ARBA" id="ARBA00022723"/>
    </source>
</evidence>
<feature type="domain" description="ZZ-type" evidence="7">
    <location>
        <begin position="333"/>
        <end position="383"/>
    </location>
</feature>
<protein>
    <submittedName>
        <fullName evidence="9">ZZ-type domain-containing protein</fullName>
    </submittedName>
</protein>
<proteinExistence type="predicted"/>
<accession>A0A914C3W3</accession>
<feature type="compositionally biased region" description="Low complexity" evidence="6">
    <location>
        <begin position="224"/>
        <end position="246"/>
    </location>
</feature>
<evidence type="ECO:0000313" key="9">
    <source>
        <dbReference type="WBParaSite" id="ACRNAN_Path_1624.g6310.t1"/>
    </source>
</evidence>
<dbReference type="InterPro" id="IPR043145">
    <property type="entry name" value="Znf_ZZ_sf"/>
</dbReference>
<dbReference type="InterPro" id="IPR000433">
    <property type="entry name" value="Znf_ZZ"/>
</dbReference>
<dbReference type="WBParaSite" id="ACRNAN_Path_1624.g6310.t1">
    <property type="protein sequence ID" value="ACRNAN_Path_1624.g6310.t1"/>
    <property type="gene ID" value="ACRNAN_Path_1624.g6310"/>
</dbReference>
<dbReference type="CDD" id="cd02340">
    <property type="entry name" value="ZZ_NBR1_like"/>
    <property type="match status" value="3"/>
</dbReference>
<reference evidence="9" key="1">
    <citation type="submission" date="2022-11" db="UniProtKB">
        <authorList>
            <consortium name="WormBaseParasite"/>
        </authorList>
    </citation>
    <scope>IDENTIFICATION</scope>
</reference>
<feature type="compositionally biased region" description="Acidic residues" evidence="6">
    <location>
        <begin position="302"/>
        <end position="329"/>
    </location>
</feature>
<evidence type="ECO:0000256" key="2">
    <source>
        <dbReference type="ARBA" id="ARBA00022771"/>
    </source>
</evidence>
<evidence type="ECO:0000313" key="8">
    <source>
        <dbReference type="Proteomes" id="UP000887540"/>
    </source>
</evidence>
<keyword evidence="3" id="KW-0862">Zinc</keyword>
<evidence type="ECO:0000256" key="3">
    <source>
        <dbReference type="ARBA" id="ARBA00022833"/>
    </source>
</evidence>
<dbReference type="Pfam" id="PF00569">
    <property type="entry name" value="ZZ"/>
    <property type="match status" value="3"/>
</dbReference>
<sequence>MGNEISSFDSPRSSRSNDLLQFSSILSKITTEAVMKHDATCDVCKQYIYGTRYKCIQCDNYDLCNSCLNRDCHNHHAFVRIATPRTQRPNFFEMQEALREYRIASSSGRKIRIICDACEEPIHGVRFTCLTCEDYDLCETCEQKGSHSMHPMLRIKPNIDARNPTSIFNIFEELLEQNRRSDDLFSSFFSSPLERVFGEMPGSRRFHARRKSSTSGSDDEDSQSSKSNSSEENGTSENEDSQSSSSEENDTSDDSRRFHARRKSSTSVSDDEDSQSSSSEENGTSDDSRRFHARRKSSTSVSDDEDSQSSSSEENDISDDESTDDESEPNEIHTGIDCDECSKRVKGIRYKCVECPDYDLCNTCEDCEQHTYHTLIRLVKPITSSKLREYICKRKDKILDLCKEYANTDLECDECERDIDETFFVCVHCKEFTICRDCEQDGKHAKHVMIRSSCKNGGDDFNTLNNMFSNILNGRKSLQTMLHERQQKQKEELERKKLKQKIKEENALRRKIINEDKRRVTFFIWFNQKILV</sequence>
<dbReference type="PROSITE" id="PS50135">
    <property type="entry name" value="ZF_ZZ_2"/>
    <property type="match status" value="3"/>
</dbReference>
<dbReference type="SUPFAM" id="SSF57850">
    <property type="entry name" value="RING/U-box"/>
    <property type="match status" value="4"/>
</dbReference>
<feature type="domain" description="ZZ-type" evidence="7">
    <location>
        <begin position="110"/>
        <end position="160"/>
    </location>
</feature>
<evidence type="ECO:0000256" key="6">
    <source>
        <dbReference type="SAM" id="MobiDB-lite"/>
    </source>
</evidence>
<feature type="domain" description="ZZ-type" evidence="7">
    <location>
        <begin position="36"/>
        <end position="86"/>
    </location>
</feature>
<dbReference type="SMART" id="SM00291">
    <property type="entry name" value="ZnF_ZZ"/>
    <property type="match status" value="4"/>
</dbReference>
<keyword evidence="5" id="KW-0175">Coiled coil</keyword>
<name>A0A914C3W3_9BILA</name>
<dbReference type="GO" id="GO:0008270">
    <property type="term" value="F:zinc ion binding"/>
    <property type="evidence" value="ECO:0007669"/>
    <property type="project" value="UniProtKB-KW"/>
</dbReference>
<evidence type="ECO:0000256" key="5">
    <source>
        <dbReference type="SAM" id="Coils"/>
    </source>
</evidence>
<keyword evidence="1" id="KW-0479">Metal-binding</keyword>
<dbReference type="Proteomes" id="UP000887540">
    <property type="component" value="Unplaced"/>
</dbReference>
<feature type="region of interest" description="Disordered" evidence="6">
    <location>
        <begin position="200"/>
        <end position="331"/>
    </location>
</feature>
<evidence type="ECO:0000256" key="4">
    <source>
        <dbReference type="PROSITE-ProRule" id="PRU00228"/>
    </source>
</evidence>
<dbReference type="PANTHER" id="PTHR15090">
    <property type="entry name" value="SEQUESTOSOME 1-RELATED"/>
    <property type="match status" value="1"/>
</dbReference>
<dbReference type="InterPro" id="IPR052260">
    <property type="entry name" value="Autophagy_Rcpt_SigReg"/>
</dbReference>
<dbReference type="AlphaFoldDB" id="A0A914C3W3"/>
<dbReference type="Gene3D" id="3.30.60.90">
    <property type="match status" value="4"/>
</dbReference>
<dbReference type="PROSITE" id="PS01357">
    <property type="entry name" value="ZF_ZZ_1"/>
    <property type="match status" value="3"/>
</dbReference>
<evidence type="ECO:0000259" key="7">
    <source>
        <dbReference type="PROSITE" id="PS50135"/>
    </source>
</evidence>
<keyword evidence="2 4" id="KW-0863">Zinc-finger</keyword>
<keyword evidence="8" id="KW-1185">Reference proteome</keyword>